<dbReference type="InterPro" id="IPR020846">
    <property type="entry name" value="MFS_dom"/>
</dbReference>
<feature type="compositionally biased region" description="Low complexity" evidence="6">
    <location>
        <begin position="1"/>
        <end position="17"/>
    </location>
</feature>
<evidence type="ECO:0000256" key="1">
    <source>
        <dbReference type="ARBA" id="ARBA00004651"/>
    </source>
</evidence>
<name>A0ABW2D0W1_9ACTN</name>
<dbReference type="PANTHER" id="PTHR43124">
    <property type="entry name" value="PURINE EFFLUX PUMP PBUE"/>
    <property type="match status" value="1"/>
</dbReference>
<feature type="transmembrane region" description="Helical" evidence="7">
    <location>
        <begin position="132"/>
        <end position="153"/>
    </location>
</feature>
<accession>A0ABW2D0W1</accession>
<feature type="transmembrane region" description="Helical" evidence="7">
    <location>
        <begin position="369"/>
        <end position="390"/>
    </location>
</feature>
<evidence type="ECO:0000313" key="10">
    <source>
        <dbReference type="Proteomes" id="UP001596380"/>
    </source>
</evidence>
<feature type="transmembrane region" description="Helical" evidence="7">
    <location>
        <begin position="236"/>
        <end position="259"/>
    </location>
</feature>
<feature type="domain" description="Major facilitator superfamily (MFS) profile" evidence="8">
    <location>
        <begin position="41"/>
        <end position="419"/>
    </location>
</feature>
<dbReference type="Pfam" id="PF07690">
    <property type="entry name" value="MFS_1"/>
    <property type="match status" value="1"/>
</dbReference>
<dbReference type="Proteomes" id="UP001596380">
    <property type="component" value="Unassembled WGS sequence"/>
</dbReference>
<organism evidence="9 10">
    <name type="scientific">Actinomadura yumaensis</name>
    <dbReference type="NCBI Taxonomy" id="111807"/>
    <lineage>
        <taxon>Bacteria</taxon>
        <taxon>Bacillati</taxon>
        <taxon>Actinomycetota</taxon>
        <taxon>Actinomycetes</taxon>
        <taxon>Streptosporangiales</taxon>
        <taxon>Thermomonosporaceae</taxon>
        <taxon>Actinomadura</taxon>
    </lineage>
</organism>
<feature type="transmembrane region" description="Helical" evidence="7">
    <location>
        <begin position="193"/>
        <end position="215"/>
    </location>
</feature>
<evidence type="ECO:0000256" key="5">
    <source>
        <dbReference type="ARBA" id="ARBA00023136"/>
    </source>
</evidence>
<keyword evidence="4 7" id="KW-1133">Transmembrane helix</keyword>
<feature type="transmembrane region" description="Helical" evidence="7">
    <location>
        <begin position="75"/>
        <end position="99"/>
    </location>
</feature>
<proteinExistence type="predicted"/>
<evidence type="ECO:0000313" key="9">
    <source>
        <dbReference type="EMBL" id="MFC6886963.1"/>
    </source>
</evidence>
<comment type="caution">
    <text evidence="9">The sequence shown here is derived from an EMBL/GenBank/DDBJ whole genome shotgun (WGS) entry which is preliminary data.</text>
</comment>
<dbReference type="PANTHER" id="PTHR43124:SF10">
    <property type="entry name" value="PURINE EFFLUX PUMP PBUE"/>
    <property type="match status" value="1"/>
</dbReference>
<gene>
    <name evidence="9" type="ORF">ACFQKB_44865</name>
</gene>
<evidence type="ECO:0000256" key="4">
    <source>
        <dbReference type="ARBA" id="ARBA00022989"/>
    </source>
</evidence>
<feature type="transmembrane region" description="Helical" evidence="7">
    <location>
        <begin position="304"/>
        <end position="325"/>
    </location>
</feature>
<dbReference type="RefSeq" id="WP_160825609.1">
    <property type="nucleotide sequence ID" value="NZ_JBHSXE010000001.1"/>
</dbReference>
<dbReference type="InterPro" id="IPR011701">
    <property type="entry name" value="MFS"/>
</dbReference>
<feature type="transmembrane region" description="Helical" evidence="7">
    <location>
        <begin position="106"/>
        <end position="126"/>
    </location>
</feature>
<keyword evidence="2" id="KW-1003">Cell membrane</keyword>
<keyword evidence="3 7" id="KW-0812">Transmembrane</keyword>
<evidence type="ECO:0000256" key="3">
    <source>
        <dbReference type="ARBA" id="ARBA00022692"/>
    </source>
</evidence>
<evidence type="ECO:0000256" key="6">
    <source>
        <dbReference type="SAM" id="MobiDB-lite"/>
    </source>
</evidence>
<feature type="transmembrane region" description="Helical" evidence="7">
    <location>
        <begin position="331"/>
        <end position="357"/>
    </location>
</feature>
<keyword evidence="10" id="KW-1185">Reference proteome</keyword>
<evidence type="ECO:0000256" key="7">
    <source>
        <dbReference type="SAM" id="Phobius"/>
    </source>
</evidence>
<protein>
    <submittedName>
        <fullName evidence="9">MFS transporter</fullName>
    </submittedName>
</protein>
<evidence type="ECO:0000259" key="8">
    <source>
        <dbReference type="PROSITE" id="PS50850"/>
    </source>
</evidence>
<feature type="transmembrane region" description="Helical" evidence="7">
    <location>
        <begin position="40"/>
        <end position="63"/>
    </location>
</feature>
<keyword evidence="5 7" id="KW-0472">Membrane</keyword>
<evidence type="ECO:0000256" key="2">
    <source>
        <dbReference type="ARBA" id="ARBA00022475"/>
    </source>
</evidence>
<feature type="transmembrane region" description="Helical" evidence="7">
    <location>
        <begin position="271"/>
        <end position="292"/>
    </location>
</feature>
<feature type="region of interest" description="Disordered" evidence="6">
    <location>
        <begin position="1"/>
        <end position="27"/>
    </location>
</feature>
<feature type="transmembrane region" description="Helical" evidence="7">
    <location>
        <begin position="165"/>
        <end position="187"/>
    </location>
</feature>
<dbReference type="Gene3D" id="1.20.1250.20">
    <property type="entry name" value="MFS general substrate transporter like domains"/>
    <property type="match status" value="1"/>
</dbReference>
<dbReference type="PROSITE" id="PS50850">
    <property type="entry name" value="MFS"/>
    <property type="match status" value="1"/>
</dbReference>
<dbReference type="InterPro" id="IPR050189">
    <property type="entry name" value="MFS_Efflux_Transporters"/>
</dbReference>
<dbReference type="SUPFAM" id="SSF103473">
    <property type="entry name" value="MFS general substrate transporter"/>
    <property type="match status" value="1"/>
</dbReference>
<comment type="subcellular location">
    <subcellularLocation>
        <location evidence="1">Cell membrane</location>
        <topology evidence="1">Multi-pass membrane protein</topology>
    </subcellularLocation>
</comment>
<reference evidence="10" key="1">
    <citation type="journal article" date="2019" name="Int. J. Syst. Evol. Microbiol.">
        <title>The Global Catalogue of Microorganisms (GCM) 10K type strain sequencing project: providing services to taxonomists for standard genome sequencing and annotation.</title>
        <authorList>
            <consortium name="The Broad Institute Genomics Platform"/>
            <consortium name="The Broad Institute Genome Sequencing Center for Infectious Disease"/>
            <person name="Wu L."/>
            <person name="Ma J."/>
        </authorList>
    </citation>
    <scope>NUCLEOTIDE SEQUENCE [LARGE SCALE GENOMIC DNA]</scope>
    <source>
        <strain evidence="10">JCM 3369</strain>
    </source>
</reference>
<dbReference type="InterPro" id="IPR036259">
    <property type="entry name" value="MFS_trans_sf"/>
</dbReference>
<sequence>MAPRTTRARSAARTTVPAIPPAPAGPATAGAAHQGRALPFWLLTLFLLAFAFGTDDLVIAGILPEISRDLGVPVAASGQLVTAFALAYALGAPFAAFLTARLPRRAVLAGAAAVFAVANLAAAAVPSYGLLLAVRIVAGLAAATASPAAFAVAATAAPEGRQGRFLAVVSAGLTTSLVAGVPLGTWIGDALGWRATMLFVAGLAAVAALGLLTSLPVLPGAAPGRMRDRLAPLRGVATASALLAMVPSGAGGMMTYVYISEVAGNLGDVRGAALAPLITGVGAAGIAGALAGGRAVDALGPVRALVLFLAGVFAAPLLIAVLGAAGGPYPVAVVAVLLVLYGLVTWGIAPATQAWLLRRHDGSPNELIALNNSAMFLGFSVAGGIGGAALGAGGPVAVPATAAGCVALALVLFAVALRHGERSPDEGARPEREERS</sequence>
<feature type="transmembrane region" description="Helical" evidence="7">
    <location>
        <begin position="396"/>
        <end position="417"/>
    </location>
</feature>
<dbReference type="EMBL" id="JBHSXS010000064">
    <property type="protein sequence ID" value="MFC6886963.1"/>
    <property type="molecule type" value="Genomic_DNA"/>
</dbReference>